<evidence type="ECO:0000256" key="2">
    <source>
        <dbReference type="ARBA" id="ARBA00023002"/>
    </source>
</evidence>
<protein>
    <submittedName>
        <fullName evidence="3">Flagellin modification protein A</fullName>
    </submittedName>
    <submittedName>
        <fullName evidence="4">Putative oxidoreductase</fullName>
    </submittedName>
    <submittedName>
        <fullName evidence="5">SDR family oxidoreductase</fullName>
    </submittedName>
</protein>
<keyword evidence="3" id="KW-0969">Cilium</keyword>
<reference evidence="4" key="1">
    <citation type="journal article" date="2014" name="DNA Res.">
        <title>A complete view of the genetic diversity of the Escherichia coli O-antigen biosynthesis gene cluster.</title>
        <authorList>
            <person name="Iguchi A."/>
            <person name="Iyoda S."/>
            <person name="Kikuchi T."/>
            <person name="Ogura Y."/>
            <person name="Katsura K."/>
            <person name="Ohnishi M."/>
            <person name="Hayashi T."/>
            <person name="Thomson N.R."/>
        </authorList>
    </citation>
    <scope>NUCLEOTIDE SEQUENCE</scope>
    <source>
        <strain evidence="4">H708b</strain>
    </source>
</reference>
<dbReference type="InterPro" id="IPR051122">
    <property type="entry name" value="SDR_DHRS6-like"/>
</dbReference>
<organism evidence="4">
    <name type="scientific">Escherichia coli</name>
    <dbReference type="NCBI Taxonomy" id="562"/>
    <lineage>
        <taxon>Bacteria</taxon>
        <taxon>Pseudomonadati</taxon>
        <taxon>Pseudomonadota</taxon>
        <taxon>Gammaproteobacteria</taxon>
        <taxon>Enterobacterales</taxon>
        <taxon>Enterobacteriaceae</taxon>
        <taxon>Escherichia</taxon>
    </lineage>
</organism>
<evidence type="ECO:0000313" key="6">
    <source>
        <dbReference type="Proteomes" id="UP000519859"/>
    </source>
</evidence>
<dbReference type="RefSeq" id="WP_089553446.1">
    <property type="nucleotide sequence ID" value="NZ_BHZP01000056.1"/>
</dbReference>
<comment type="similarity">
    <text evidence="1">Belongs to the short-chain dehydrogenases/reductases (SDR) family.</text>
</comment>
<evidence type="ECO:0000256" key="1">
    <source>
        <dbReference type="ARBA" id="ARBA00006484"/>
    </source>
</evidence>
<proteinExistence type="inferred from homology"/>
<dbReference type="Proteomes" id="UP000519859">
    <property type="component" value="Unassembled WGS sequence"/>
</dbReference>
<dbReference type="PROSITE" id="PS51257">
    <property type="entry name" value="PROKAR_LIPOPROTEIN"/>
    <property type="match status" value="1"/>
</dbReference>
<dbReference type="EMBL" id="AASDFP010000038">
    <property type="protein sequence ID" value="EFB2193929.1"/>
    <property type="molecule type" value="Genomic_DNA"/>
</dbReference>
<name>A0A0A8J6B6_ECOLX</name>
<reference evidence="3" key="2">
    <citation type="submission" date="2015-01" db="EMBL/GenBank/DDBJ databases">
        <authorList>
            <person name="Xiang T."/>
            <person name="Song Y."/>
            <person name="Huang L."/>
            <person name="Wang B."/>
            <person name="Wu P."/>
        </authorList>
    </citation>
    <scope>NUCLEOTIDE SEQUENCE</scope>
    <source>
        <strain evidence="3">H 708b</strain>
    </source>
</reference>
<dbReference type="PANTHER" id="PTHR43477">
    <property type="entry name" value="DIHYDROANTICAPSIN 7-DEHYDROGENASE"/>
    <property type="match status" value="1"/>
</dbReference>
<dbReference type="EMBL" id="KP710597">
    <property type="protein sequence ID" value="AJR19454.1"/>
    <property type="molecule type" value="Genomic_DNA"/>
</dbReference>
<dbReference type="Pfam" id="PF13561">
    <property type="entry name" value="adh_short_C2"/>
    <property type="match status" value="1"/>
</dbReference>
<evidence type="ECO:0000313" key="3">
    <source>
        <dbReference type="EMBL" id="AJR19454.1"/>
    </source>
</evidence>
<reference evidence="3" key="3">
    <citation type="journal article" date="2016" name="PLoS ONE">
        <title>Comparison of O-Antigen Gene Clusters of All O-Serogroups of Escherichia coli and Proposal for Adopting a New Nomenclature for O-Typing.</title>
        <authorList>
            <person name="DebRoy C."/>
            <person name="Fratamico P.M."/>
            <person name="Yan X."/>
            <person name="Baranzoni G."/>
            <person name="Liu Y."/>
            <person name="Needleman D.S."/>
            <person name="Tebbs R."/>
            <person name="O'Connell C.D."/>
            <person name="Allred A."/>
            <person name="Swimley M."/>
            <person name="Mwangi M."/>
            <person name="Kapur V."/>
            <person name="Raygoza Garay J.A."/>
            <person name="Roberts E.L."/>
            <person name="Katani R."/>
        </authorList>
    </citation>
    <scope>NUCLEOTIDE SEQUENCE</scope>
    <source>
        <strain evidence="3">H 708b</strain>
    </source>
</reference>
<sequence length="254" mass="27856">MILENKNIVIFGSGGLLGACLTKACLANGSKVIAVDLDINHIKNKLSAQGVATSGMNITYAEVDVTNEQSVTDFFNSLEDIDGIVNATYPRNKTYGRKLFDVTLASFNENLSLHLGSSFLISQQAAQFFMRQKKPVSMVNISSIYGVIAPKFNIYDNTQMTMPVEYAAIKSALLHLNKYIVAYVNNSDFRINSVSPGGIFDNQPAEFCEAYRKNTHGTGMLDVNEMTGSIVFLLSDQSRYVTGQNIIVDDGFSL</sequence>
<dbReference type="NCBIfam" id="NF006619">
    <property type="entry name" value="PRK09186.1"/>
    <property type="match status" value="1"/>
</dbReference>
<keyword evidence="3" id="KW-0282">Flagellum</keyword>
<dbReference type="PRINTS" id="PR00081">
    <property type="entry name" value="GDHRDH"/>
</dbReference>
<dbReference type="Gene3D" id="3.40.50.720">
    <property type="entry name" value="NAD(P)-binding Rossmann-like Domain"/>
    <property type="match status" value="1"/>
</dbReference>
<dbReference type="GO" id="GO:0016491">
    <property type="term" value="F:oxidoreductase activity"/>
    <property type="evidence" value="ECO:0007669"/>
    <property type="project" value="UniProtKB-KW"/>
</dbReference>
<keyword evidence="3" id="KW-0966">Cell projection</keyword>
<evidence type="ECO:0000313" key="5">
    <source>
        <dbReference type="EMBL" id="EFB2193929.1"/>
    </source>
</evidence>
<accession>A0A0A8J6B6</accession>
<dbReference type="SUPFAM" id="SSF51735">
    <property type="entry name" value="NAD(P)-binding Rossmann-fold domains"/>
    <property type="match status" value="1"/>
</dbReference>
<dbReference type="InterPro" id="IPR036291">
    <property type="entry name" value="NAD(P)-bd_dom_sf"/>
</dbReference>
<keyword evidence="2" id="KW-0560">Oxidoreductase</keyword>
<dbReference type="EMBL" id="AB812048">
    <property type="protein sequence ID" value="BAQ01513.1"/>
    <property type="molecule type" value="Genomic_DNA"/>
</dbReference>
<dbReference type="PANTHER" id="PTHR43477:SF1">
    <property type="entry name" value="DIHYDROANTICAPSIN 7-DEHYDROGENASE"/>
    <property type="match status" value="1"/>
</dbReference>
<dbReference type="AlphaFoldDB" id="A0A0A8J6B6"/>
<gene>
    <name evidence="5" type="ORF">FIJ20_17180</name>
</gene>
<dbReference type="InterPro" id="IPR002347">
    <property type="entry name" value="SDR_fam"/>
</dbReference>
<evidence type="ECO:0000313" key="4">
    <source>
        <dbReference type="EMBL" id="BAQ01513.1"/>
    </source>
</evidence>
<reference evidence="5 6" key="4">
    <citation type="submission" date="2019-06" db="EMBL/GenBank/DDBJ databases">
        <authorList>
            <consortium name="NARMS: The National Antimicrobial Resistance Monitoring System"/>
        </authorList>
    </citation>
    <scope>NUCLEOTIDE SEQUENCE [LARGE SCALE GENOMIC DNA]</scope>
    <source>
        <strain evidence="5 6">FSIS11921886</strain>
    </source>
</reference>